<keyword evidence="12 15" id="KW-0648">Protein biosynthesis</keyword>
<sequence>MFVSYKWLQEYVDVQEVSAEKLADLITRAGVEVEGVEVRNEGISGVVVGHVLEKEQHPDADKLNKCLVDIGAEEPVQIICGAPNVDKGQKVAVATVGAVLPGNFKIKKAKLRGEASHGMICSLQELGVEGKLVPKEYAEGIYVFPSDAPVGEDALEQLHLNDAVLELGLTPNRSDCLSMLGVAYEVATILGKEVKLPEFTIREAADQANEAVKVMLQDHESNPHYVAKVIKNVTVKPSPVWMQARLAAAGIRPINNVVDITNYVLMEYGQPLHAFDYDRFGSTIVETRKANAGETIVTLDGEERKLTEEDFVITNGKEAVALAGVMGGEATEVSDSTTTVLLESAYFNPQLIRQASKRHGLRSESSARFEKGVDPNRVKAAANRAAYLLQELAGGTVLAGEAEVQVEQPVEATVQVTMNHINSLLGTSLTVDEVKDIFTRLQFTVKESDGTFDITVPTRRGDITIPQDLIEEVGRIYGYDVIPSVLPTMVATTGQLSKRQRLRREIRSTFEGAGLKQAITYSLTSESKSLQFALEKREPVKLALPMSEERSRLRLSIVPQLLEVVAYNQARQLESVAVYELGSVFLSTGANQLPEEKERLAVAVSGNWHEHAWQGEKKAVDFYVVKGIVEALSTRLQLGNRISFVANTSLKELHPGRTADILLDGEVIGYVGQVHPIVQKNIGLKETYVVEMDVTALESAAVEALSFTTVPRYPSITRDIALVVESDVTAGSLQSIILEAGKSLLKEVKLFDLYEGEKMEEGKKSLAFSLKYMDPERTLTDEEVVKAHDRVLTALQEKANAVLRG</sequence>
<feature type="binding site" evidence="15">
    <location>
        <position position="462"/>
    </location>
    <ligand>
        <name>Mg(2+)</name>
        <dbReference type="ChEBI" id="CHEBI:18420"/>
        <note>shared with alpha subunit</note>
    </ligand>
</feature>
<dbReference type="Pfam" id="PF17759">
    <property type="entry name" value="tRNA_synthFbeta"/>
    <property type="match status" value="1"/>
</dbReference>
<dbReference type="PANTHER" id="PTHR10947">
    <property type="entry name" value="PHENYLALANYL-TRNA SYNTHETASE BETA CHAIN AND LEUCINE-RICH REPEAT-CONTAINING PROTEIN 47"/>
    <property type="match status" value="1"/>
</dbReference>
<accession>A0A7S8CBY6</accession>
<keyword evidence="9 15" id="KW-0067">ATP-binding</keyword>
<dbReference type="Pfam" id="PF03483">
    <property type="entry name" value="B3_4"/>
    <property type="match status" value="1"/>
</dbReference>
<dbReference type="InterPro" id="IPR045060">
    <property type="entry name" value="Phe-tRNA-ligase_IIc_bsu"/>
</dbReference>
<dbReference type="SUPFAM" id="SSF54991">
    <property type="entry name" value="Anticodon-binding domain of PheRS"/>
    <property type="match status" value="1"/>
</dbReference>
<dbReference type="InterPro" id="IPR004532">
    <property type="entry name" value="Phe-tRNA-ligase_IIc_bsu_bact"/>
</dbReference>
<dbReference type="FunFam" id="3.30.70.380:FF:000001">
    <property type="entry name" value="Phenylalanine--tRNA ligase beta subunit"/>
    <property type="match status" value="1"/>
</dbReference>
<evidence type="ECO:0000256" key="13">
    <source>
        <dbReference type="ARBA" id="ARBA00023146"/>
    </source>
</evidence>
<dbReference type="PROSITE" id="PS51483">
    <property type="entry name" value="B5"/>
    <property type="match status" value="1"/>
</dbReference>
<dbReference type="Gene3D" id="3.30.70.380">
    <property type="entry name" value="Ferrodoxin-fold anticodon-binding domain"/>
    <property type="match status" value="1"/>
</dbReference>
<dbReference type="GO" id="GO:0004826">
    <property type="term" value="F:phenylalanine-tRNA ligase activity"/>
    <property type="evidence" value="ECO:0007669"/>
    <property type="project" value="UniProtKB-UniRule"/>
</dbReference>
<evidence type="ECO:0000256" key="10">
    <source>
        <dbReference type="ARBA" id="ARBA00022842"/>
    </source>
</evidence>
<evidence type="ECO:0000259" key="19">
    <source>
        <dbReference type="PROSITE" id="PS51483"/>
    </source>
</evidence>
<keyword evidence="10 15" id="KW-0460">Magnesium</keyword>
<dbReference type="Gene3D" id="3.30.56.10">
    <property type="match status" value="2"/>
</dbReference>
<dbReference type="PROSITE" id="PS50886">
    <property type="entry name" value="TRBD"/>
    <property type="match status" value="1"/>
</dbReference>
<name>A0A7S8CBY6_9BACI</name>
<dbReference type="SUPFAM" id="SSF46955">
    <property type="entry name" value="Putative DNA-binding domain"/>
    <property type="match status" value="1"/>
</dbReference>
<dbReference type="FunFam" id="3.30.56.10:FF:000002">
    <property type="entry name" value="Phenylalanine--tRNA ligase beta subunit"/>
    <property type="match status" value="1"/>
</dbReference>
<dbReference type="GO" id="GO:0009328">
    <property type="term" value="C:phenylalanine-tRNA ligase complex"/>
    <property type="evidence" value="ECO:0007669"/>
    <property type="project" value="TreeGrafter"/>
</dbReference>
<dbReference type="EMBL" id="CP049742">
    <property type="protein sequence ID" value="QPC47174.1"/>
    <property type="molecule type" value="Genomic_DNA"/>
</dbReference>
<evidence type="ECO:0000256" key="11">
    <source>
        <dbReference type="ARBA" id="ARBA00022884"/>
    </source>
</evidence>
<dbReference type="InterPro" id="IPR036690">
    <property type="entry name" value="Fdx_antiC-bd_sf"/>
</dbReference>
<evidence type="ECO:0000259" key="18">
    <source>
        <dbReference type="PROSITE" id="PS51447"/>
    </source>
</evidence>
<dbReference type="InterPro" id="IPR045864">
    <property type="entry name" value="aa-tRNA-synth_II/BPL/LPL"/>
</dbReference>
<feature type="domain" description="TRNA-binding" evidence="17">
    <location>
        <begin position="40"/>
        <end position="155"/>
    </location>
</feature>
<dbReference type="SMART" id="SM00873">
    <property type="entry name" value="B3_4"/>
    <property type="match status" value="1"/>
</dbReference>
<dbReference type="GO" id="GO:0005524">
    <property type="term" value="F:ATP binding"/>
    <property type="evidence" value="ECO:0007669"/>
    <property type="project" value="UniProtKB-UniRule"/>
</dbReference>
<dbReference type="SMART" id="SM00896">
    <property type="entry name" value="FDX-ACB"/>
    <property type="match status" value="1"/>
</dbReference>
<reference evidence="20 21" key="1">
    <citation type="submission" date="2019-07" db="EMBL/GenBank/DDBJ databases">
        <title>Genome sequence of 2 isolates from Red Sea Mangroves.</title>
        <authorList>
            <person name="Sefrji F."/>
            <person name="Michoud G."/>
            <person name="Merlino G."/>
            <person name="Daffonchio D."/>
        </authorList>
    </citation>
    <scope>NUCLEOTIDE SEQUENCE [LARGE SCALE GENOMIC DNA]</scope>
    <source>
        <strain evidence="20 21">R1DC41</strain>
    </source>
</reference>
<dbReference type="Pfam" id="PF03147">
    <property type="entry name" value="FDX-ACB"/>
    <property type="match status" value="1"/>
</dbReference>
<dbReference type="Pfam" id="PF03484">
    <property type="entry name" value="B5"/>
    <property type="match status" value="1"/>
</dbReference>
<dbReference type="InterPro" id="IPR020825">
    <property type="entry name" value="Phe-tRNA_synthase-like_B3/B4"/>
</dbReference>
<dbReference type="SUPFAM" id="SSF55681">
    <property type="entry name" value="Class II aaRS and biotin synthetases"/>
    <property type="match status" value="1"/>
</dbReference>
<dbReference type="Gene3D" id="2.40.50.140">
    <property type="entry name" value="Nucleic acid-binding proteins"/>
    <property type="match status" value="1"/>
</dbReference>
<comment type="cofactor">
    <cofactor evidence="15">
        <name>Mg(2+)</name>
        <dbReference type="ChEBI" id="CHEBI:18420"/>
    </cofactor>
    <text evidence="15">Binds 2 magnesium ions per tetramer.</text>
</comment>
<evidence type="ECO:0000256" key="2">
    <source>
        <dbReference type="ARBA" id="ARBA00008653"/>
    </source>
</evidence>
<comment type="catalytic activity">
    <reaction evidence="14 15">
        <text>tRNA(Phe) + L-phenylalanine + ATP = L-phenylalanyl-tRNA(Phe) + AMP + diphosphate + H(+)</text>
        <dbReference type="Rhea" id="RHEA:19413"/>
        <dbReference type="Rhea" id="RHEA-COMP:9668"/>
        <dbReference type="Rhea" id="RHEA-COMP:9699"/>
        <dbReference type="ChEBI" id="CHEBI:15378"/>
        <dbReference type="ChEBI" id="CHEBI:30616"/>
        <dbReference type="ChEBI" id="CHEBI:33019"/>
        <dbReference type="ChEBI" id="CHEBI:58095"/>
        <dbReference type="ChEBI" id="CHEBI:78442"/>
        <dbReference type="ChEBI" id="CHEBI:78531"/>
        <dbReference type="ChEBI" id="CHEBI:456215"/>
        <dbReference type="EC" id="6.1.1.20"/>
    </reaction>
</comment>
<feature type="binding site" evidence="15">
    <location>
        <position position="472"/>
    </location>
    <ligand>
        <name>Mg(2+)</name>
        <dbReference type="ChEBI" id="CHEBI:18420"/>
        <note>shared with alpha subunit</note>
    </ligand>
</feature>
<keyword evidence="7 15" id="KW-0479">Metal-binding</keyword>
<evidence type="ECO:0000256" key="4">
    <source>
        <dbReference type="ARBA" id="ARBA00022490"/>
    </source>
</evidence>
<dbReference type="KEGG" id="mcui:G8O30_09430"/>
<dbReference type="RefSeq" id="WP_239671841.1">
    <property type="nucleotide sequence ID" value="NZ_CP049742.1"/>
</dbReference>
<protein>
    <recommendedName>
        <fullName evidence="15">Phenylalanine--tRNA ligase beta subunit</fullName>
        <ecNumber evidence="15">6.1.1.20</ecNumber>
    </recommendedName>
    <alternativeName>
        <fullName evidence="15">Phenylalanyl-tRNA synthetase beta subunit</fullName>
        <shortName evidence="15">PheRS</shortName>
    </alternativeName>
</protein>
<dbReference type="FunFam" id="3.30.930.10:FF:000022">
    <property type="entry name" value="Phenylalanine--tRNA ligase beta subunit"/>
    <property type="match status" value="1"/>
</dbReference>
<feature type="domain" description="B5" evidence="19">
    <location>
        <begin position="409"/>
        <end position="484"/>
    </location>
</feature>
<keyword evidence="4 15" id="KW-0963">Cytoplasm</keyword>
<organism evidence="20 21">
    <name type="scientific">Mangrovibacillus cuniculi</name>
    <dbReference type="NCBI Taxonomy" id="2593652"/>
    <lineage>
        <taxon>Bacteria</taxon>
        <taxon>Bacillati</taxon>
        <taxon>Bacillota</taxon>
        <taxon>Bacilli</taxon>
        <taxon>Bacillales</taxon>
        <taxon>Bacillaceae</taxon>
        <taxon>Mangrovibacillus</taxon>
    </lineage>
</organism>
<feature type="domain" description="FDX-ACB" evidence="18">
    <location>
        <begin position="711"/>
        <end position="804"/>
    </location>
</feature>
<dbReference type="NCBIfam" id="TIGR00472">
    <property type="entry name" value="pheT_bact"/>
    <property type="match status" value="1"/>
</dbReference>
<dbReference type="CDD" id="cd02796">
    <property type="entry name" value="tRNA_bind_bactPheRS"/>
    <property type="match status" value="1"/>
</dbReference>
<keyword evidence="21" id="KW-1185">Reference proteome</keyword>
<proteinExistence type="inferred from homology"/>
<gene>
    <name evidence="15" type="primary">pheT</name>
    <name evidence="20" type="ORF">G8O30_09430</name>
</gene>
<keyword evidence="6 15" id="KW-0436">Ligase</keyword>
<dbReference type="GO" id="GO:0016740">
    <property type="term" value="F:transferase activity"/>
    <property type="evidence" value="ECO:0007669"/>
    <property type="project" value="UniProtKB-ARBA"/>
</dbReference>
<evidence type="ECO:0000256" key="3">
    <source>
        <dbReference type="ARBA" id="ARBA00011209"/>
    </source>
</evidence>
<dbReference type="GO" id="GO:0000049">
    <property type="term" value="F:tRNA binding"/>
    <property type="evidence" value="ECO:0007669"/>
    <property type="project" value="UniProtKB-UniRule"/>
</dbReference>
<evidence type="ECO:0000256" key="5">
    <source>
        <dbReference type="ARBA" id="ARBA00022555"/>
    </source>
</evidence>
<evidence type="ECO:0000256" key="1">
    <source>
        <dbReference type="ARBA" id="ARBA00004496"/>
    </source>
</evidence>
<evidence type="ECO:0000256" key="8">
    <source>
        <dbReference type="ARBA" id="ARBA00022741"/>
    </source>
</evidence>
<evidence type="ECO:0000256" key="9">
    <source>
        <dbReference type="ARBA" id="ARBA00022840"/>
    </source>
</evidence>
<evidence type="ECO:0000256" key="6">
    <source>
        <dbReference type="ARBA" id="ARBA00022598"/>
    </source>
</evidence>
<evidence type="ECO:0000256" key="15">
    <source>
        <dbReference type="HAMAP-Rule" id="MF_00283"/>
    </source>
</evidence>
<keyword evidence="13 15" id="KW-0030">Aminoacyl-tRNA synthetase</keyword>
<dbReference type="PROSITE" id="PS51447">
    <property type="entry name" value="FDX_ACB"/>
    <property type="match status" value="1"/>
</dbReference>
<dbReference type="InterPro" id="IPR002547">
    <property type="entry name" value="tRNA-bd_dom"/>
</dbReference>
<dbReference type="GO" id="GO:0140096">
    <property type="term" value="F:catalytic activity, acting on a protein"/>
    <property type="evidence" value="ECO:0007669"/>
    <property type="project" value="UniProtKB-ARBA"/>
</dbReference>
<dbReference type="InterPro" id="IPR041616">
    <property type="entry name" value="PheRS_beta_core"/>
</dbReference>
<dbReference type="NCBIfam" id="NF045760">
    <property type="entry name" value="YtpR"/>
    <property type="match status" value="1"/>
</dbReference>
<dbReference type="Pfam" id="PF01588">
    <property type="entry name" value="tRNA_bind"/>
    <property type="match status" value="1"/>
</dbReference>
<keyword evidence="8 15" id="KW-0547">Nucleotide-binding</keyword>
<feature type="binding site" evidence="15">
    <location>
        <position position="471"/>
    </location>
    <ligand>
        <name>Mg(2+)</name>
        <dbReference type="ChEBI" id="CHEBI:18420"/>
        <note>shared with alpha subunit</note>
    </ligand>
</feature>
<evidence type="ECO:0000256" key="7">
    <source>
        <dbReference type="ARBA" id="ARBA00022723"/>
    </source>
</evidence>
<comment type="similarity">
    <text evidence="2 15">Belongs to the phenylalanyl-tRNA synthetase beta subunit family. Type 1 subfamily.</text>
</comment>
<dbReference type="Proteomes" id="UP000593626">
    <property type="component" value="Chromosome"/>
</dbReference>
<dbReference type="GO" id="GO:0006432">
    <property type="term" value="P:phenylalanyl-tRNA aminoacylation"/>
    <property type="evidence" value="ECO:0007669"/>
    <property type="project" value="UniProtKB-UniRule"/>
</dbReference>
<dbReference type="Gene3D" id="3.50.40.10">
    <property type="entry name" value="Phenylalanyl-trna Synthetase, Chain B, domain 3"/>
    <property type="match status" value="1"/>
</dbReference>
<feature type="binding site" evidence="15">
    <location>
        <position position="468"/>
    </location>
    <ligand>
        <name>Mg(2+)</name>
        <dbReference type="ChEBI" id="CHEBI:18420"/>
        <note>shared with alpha subunit</note>
    </ligand>
</feature>
<dbReference type="InterPro" id="IPR005147">
    <property type="entry name" value="tRNA_synthase_B5-dom"/>
</dbReference>
<evidence type="ECO:0000256" key="12">
    <source>
        <dbReference type="ARBA" id="ARBA00022917"/>
    </source>
</evidence>
<dbReference type="PANTHER" id="PTHR10947:SF0">
    <property type="entry name" value="PHENYLALANINE--TRNA LIGASE BETA SUBUNIT"/>
    <property type="match status" value="1"/>
</dbReference>
<comment type="subunit">
    <text evidence="3 15">Tetramer of two alpha and two beta subunits.</text>
</comment>
<dbReference type="HAMAP" id="MF_00283">
    <property type="entry name" value="Phe_tRNA_synth_beta1"/>
    <property type="match status" value="1"/>
</dbReference>
<dbReference type="GO" id="GO:0000287">
    <property type="term" value="F:magnesium ion binding"/>
    <property type="evidence" value="ECO:0007669"/>
    <property type="project" value="UniProtKB-UniRule"/>
</dbReference>
<dbReference type="CDD" id="cd00769">
    <property type="entry name" value="PheRS_beta_core"/>
    <property type="match status" value="1"/>
</dbReference>
<dbReference type="InterPro" id="IPR009061">
    <property type="entry name" value="DNA-bd_dom_put_sf"/>
</dbReference>
<dbReference type="FunFam" id="3.50.40.10:FF:000001">
    <property type="entry name" value="Phenylalanine--tRNA ligase beta subunit"/>
    <property type="match status" value="1"/>
</dbReference>
<keyword evidence="5 16" id="KW-0820">tRNA-binding</keyword>
<dbReference type="InterPro" id="IPR033714">
    <property type="entry name" value="tRNA_bind_bactPheRS"/>
</dbReference>
<keyword evidence="11 16" id="KW-0694">RNA-binding</keyword>
<evidence type="ECO:0000259" key="17">
    <source>
        <dbReference type="PROSITE" id="PS50886"/>
    </source>
</evidence>
<evidence type="ECO:0000313" key="21">
    <source>
        <dbReference type="Proteomes" id="UP000593626"/>
    </source>
</evidence>
<dbReference type="InterPro" id="IPR005146">
    <property type="entry name" value="B3/B4_tRNA-bd"/>
</dbReference>
<dbReference type="Gene3D" id="3.30.930.10">
    <property type="entry name" value="Bira Bifunctional Protein, Domain 2"/>
    <property type="match status" value="1"/>
</dbReference>
<dbReference type="AlphaFoldDB" id="A0A7S8CBY6"/>
<dbReference type="SUPFAM" id="SSF56037">
    <property type="entry name" value="PheT/TilS domain"/>
    <property type="match status" value="1"/>
</dbReference>
<evidence type="ECO:0000256" key="14">
    <source>
        <dbReference type="ARBA" id="ARBA00049255"/>
    </source>
</evidence>
<dbReference type="FunFam" id="2.40.50.140:FF:000045">
    <property type="entry name" value="Phenylalanine--tRNA ligase beta subunit"/>
    <property type="match status" value="1"/>
</dbReference>
<evidence type="ECO:0000313" key="20">
    <source>
        <dbReference type="EMBL" id="QPC47174.1"/>
    </source>
</evidence>
<dbReference type="InterPro" id="IPR005121">
    <property type="entry name" value="Fdx_antiC-bd"/>
</dbReference>
<comment type="subcellular location">
    <subcellularLocation>
        <location evidence="1 15">Cytoplasm</location>
    </subcellularLocation>
</comment>
<dbReference type="SUPFAM" id="SSF50249">
    <property type="entry name" value="Nucleic acid-binding proteins"/>
    <property type="match status" value="1"/>
</dbReference>
<dbReference type="EC" id="6.1.1.20" evidence="15"/>
<dbReference type="SMART" id="SM00874">
    <property type="entry name" value="B5"/>
    <property type="match status" value="1"/>
</dbReference>
<evidence type="ECO:0000256" key="16">
    <source>
        <dbReference type="PROSITE-ProRule" id="PRU00209"/>
    </source>
</evidence>
<dbReference type="InterPro" id="IPR012340">
    <property type="entry name" value="NA-bd_OB-fold"/>
</dbReference>